<dbReference type="EMBL" id="JARBHB010000017">
    <property type="protein sequence ID" value="KAJ8865759.1"/>
    <property type="molecule type" value="Genomic_DNA"/>
</dbReference>
<evidence type="ECO:0000313" key="2">
    <source>
        <dbReference type="Proteomes" id="UP001159363"/>
    </source>
</evidence>
<evidence type="ECO:0000313" key="1">
    <source>
        <dbReference type="EMBL" id="KAJ8865759.1"/>
    </source>
</evidence>
<accession>A0ABQ9FZU3</accession>
<gene>
    <name evidence="1" type="ORF">PR048_033280</name>
</gene>
<protein>
    <submittedName>
        <fullName evidence="1">Uncharacterized protein</fullName>
    </submittedName>
</protein>
<organism evidence="1 2">
    <name type="scientific">Dryococelus australis</name>
    <dbReference type="NCBI Taxonomy" id="614101"/>
    <lineage>
        <taxon>Eukaryota</taxon>
        <taxon>Metazoa</taxon>
        <taxon>Ecdysozoa</taxon>
        <taxon>Arthropoda</taxon>
        <taxon>Hexapoda</taxon>
        <taxon>Insecta</taxon>
        <taxon>Pterygota</taxon>
        <taxon>Neoptera</taxon>
        <taxon>Polyneoptera</taxon>
        <taxon>Phasmatodea</taxon>
        <taxon>Verophasmatodea</taxon>
        <taxon>Anareolatae</taxon>
        <taxon>Phasmatidae</taxon>
        <taxon>Eurycanthinae</taxon>
        <taxon>Dryococelus</taxon>
    </lineage>
</organism>
<name>A0ABQ9FZU3_9NEOP</name>
<proteinExistence type="predicted"/>
<keyword evidence="2" id="KW-1185">Reference proteome</keyword>
<comment type="caution">
    <text evidence="1">The sequence shown here is derived from an EMBL/GenBank/DDBJ whole genome shotgun (WGS) entry which is preliminary data.</text>
</comment>
<dbReference type="Proteomes" id="UP001159363">
    <property type="component" value="Chromosome 16"/>
</dbReference>
<sequence>MQGRGKQEIPEKAHRPDMREFGTVNLLSFHQGEPGSITGRITPRFPHVGIVPDDAVGRRVFPGISCLPWPFNSGAAPYSPQSPSLALKTSLLGAAQISSLTHLSMSFGTTGRSDEALGVRVSVARIAPSLLDLGTRSYIIPLTTAVSNGLGGRWAGGLHNSQADGARYQGISEVPNEMGTVKSSCISLRAERKFPSPDRKEHIAQRSGRPARPGVVPVVSLSFIVTYTGRSQAIPSTGTNILRVMNHVASHPGEPRSIPGGVSPGFSQVGIVPDDTARRRVSSGISRFPLALSARRCSIPTSLPPSSALKTSVLRAAQISSLTHESTARQSRALLALSVDEALTERGKVALTAPALLGLK</sequence>
<reference evidence="1 2" key="1">
    <citation type="submission" date="2023-02" db="EMBL/GenBank/DDBJ databases">
        <title>LHISI_Scaffold_Assembly.</title>
        <authorList>
            <person name="Stuart O.P."/>
            <person name="Cleave R."/>
            <person name="Magrath M.J.L."/>
            <person name="Mikheyev A.S."/>
        </authorList>
    </citation>
    <scope>NUCLEOTIDE SEQUENCE [LARGE SCALE GENOMIC DNA]</scope>
    <source>
        <strain evidence="1">Daus_M_001</strain>
        <tissue evidence="1">Leg muscle</tissue>
    </source>
</reference>